<reference evidence="2 3" key="1">
    <citation type="submission" date="2023-01" db="EMBL/GenBank/DDBJ databases">
        <title>Analysis of 21 Apiospora genomes using comparative genomics revels a genus with tremendous synthesis potential of carbohydrate active enzymes and secondary metabolites.</title>
        <authorList>
            <person name="Sorensen T."/>
        </authorList>
    </citation>
    <scope>NUCLEOTIDE SEQUENCE [LARGE SCALE GENOMIC DNA]</scope>
    <source>
        <strain evidence="2 3">CBS 20057</strain>
    </source>
</reference>
<protein>
    <submittedName>
        <fullName evidence="2">Uncharacterized protein</fullName>
    </submittedName>
</protein>
<keyword evidence="1" id="KW-0732">Signal</keyword>
<keyword evidence="3" id="KW-1185">Reference proteome</keyword>
<feature type="signal peptide" evidence="1">
    <location>
        <begin position="1"/>
        <end position="18"/>
    </location>
</feature>
<organism evidence="2 3">
    <name type="scientific">Apiospora marii</name>
    <dbReference type="NCBI Taxonomy" id="335849"/>
    <lineage>
        <taxon>Eukaryota</taxon>
        <taxon>Fungi</taxon>
        <taxon>Dikarya</taxon>
        <taxon>Ascomycota</taxon>
        <taxon>Pezizomycotina</taxon>
        <taxon>Sordariomycetes</taxon>
        <taxon>Xylariomycetidae</taxon>
        <taxon>Amphisphaeriales</taxon>
        <taxon>Apiosporaceae</taxon>
        <taxon>Apiospora</taxon>
    </lineage>
</organism>
<evidence type="ECO:0000256" key="1">
    <source>
        <dbReference type="SAM" id="SignalP"/>
    </source>
</evidence>
<dbReference type="Proteomes" id="UP001396898">
    <property type="component" value="Unassembled WGS sequence"/>
</dbReference>
<accession>A0ABR1RCU1</accession>
<proteinExistence type="predicted"/>
<evidence type="ECO:0000313" key="3">
    <source>
        <dbReference type="Proteomes" id="UP001396898"/>
    </source>
</evidence>
<dbReference type="EMBL" id="JAQQWI010000016">
    <property type="protein sequence ID" value="KAK8008285.1"/>
    <property type="molecule type" value="Genomic_DNA"/>
</dbReference>
<feature type="chain" id="PRO_5046265093" evidence="1">
    <location>
        <begin position="19"/>
        <end position="467"/>
    </location>
</feature>
<name>A0ABR1RCU1_9PEZI</name>
<comment type="caution">
    <text evidence="2">The sequence shown here is derived from an EMBL/GenBank/DDBJ whole genome shotgun (WGS) entry which is preliminary data.</text>
</comment>
<gene>
    <name evidence="2" type="ORF">PG991_010836</name>
</gene>
<evidence type="ECO:0000313" key="2">
    <source>
        <dbReference type="EMBL" id="KAK8008285.1"/>
    </source>
</evidence>
<sequence length="467" mass="48097">MYKALALVPFLLLGGVQAKPKQPCLKCTPDSCALVALQTGLAAENPKDVCSAFMRTTVTPLTSYATVTATAFQTVEGTDILTKSIFDTATQTDSTSVTTSETSLTTVTDVATKTNSVAVTITETATLTTTATQTTTCFTTTTLGLPNPPKQIKQGSCVDNPSLRRAIAAGRRNVPVPVKADVSVSASVSAVGASVPAYAAGVCLDGNAYSSACRCAGVRPTTVTAPVPSATLTVTEGAQVTESTLLDATVSLTTTATQIQTILVTEMVSLTITVSSTSTVDQTESFTTVATTTTGVLETTATTVTTTVTPPVPSQGFLRVQGSRFDGQYAHIDFTAPNNANHQVITFVEQAQASFVFLTETGDISQAGYEAVSPTSPTSAHAASLFFEPPYVTNAQGSGLVRLACAVAPGTGLVACTRPGGPGGPVVFQQCDSEAAGYYGDGVVISDLEELNGCSRFDFVLEGQSFT</sequence>